<dbReference type="RefSeq" id="WP_066484330.1">
    <property type="nucleotide sequence ID" value="NZ_CP013389.1"/>
</dbReference>
<dbReference type="NCBIfam" id="TIGR03358">
    <property type="entry name" value="VI_chp_5"/>
    <property type="match status" value="1"/>
</dbReference>
<dbReference type="EMBL" id="CP013389">
    <property type="protein sequence ID" value="AOJ10193.1"/>
    <property type="molecule type" value="Genomic_DNA"/>
</dbReference>
<name>A0A1B4G2V5_9BURK</name>
<evidence type="ECO:0000313" key="2">
    <source>
        <dbReference type="Proteomes" id="UP000067711"/>
    </source>
</evidence>
<dbReference type="PIRSF" id="PIRSF028301">
    <property type="entry name" value="UCP028301"/>
    <property type="match status" value="1"/>
</dbReference>
<dbReference type="PANTHER" id="PTHR35850:SF2">
    <property type="entry name" value="TYPE VI SECRETION SYSTEM CONTRACTILE SHEATH SMALL SUBUNIT"/>
    <property type="match status" value="1"/>
</dbReference>
<dbReference type="AlphaFoldDB" id="A0A1B4G2V5"/>
<protein>
    <submittedName>
        <fullName evidence="1">Type VI secretion protein</fullName>
    </submittedName>
</protein>
<dbReference type="Proteomes" id="UP000067711">
    <property type="component" value="Chromosome 1"/>
</dbReference>
<evidence type="ECO:0000313" key="1">
    <source>
        <dbReference type="EMBL" id="AOJ10193.1"/>
    </source>
</evidence>
<reference evidence="1 2" key="1">
    <citation type="submission" date="2015-12" db="EMBL/GenBank/DDBJ databases">
        <title>Diversity of Burkholderia near neighbor genomes.</title>
        <authorList>
            <person name="Sahl J."/>
            <person name="Wagner D."/>
            <person name="Keim P."/>
        </authorList>
    </citation>
    <scope>NUCLEOTIDE SEQUENCE [LARGE SCALE GENOMIC DNA]</scope>
    <source>
        <strain evidence="1 2">BDU8</strain>
    </source>
</reference>
<sequence>MTTNGSVAPKERVNIVYRPAIGDAKAEVELPLKVLVLGEFSTADNKPPLEELTPVNIDKSDFNHVMKAQHLRLAMGVPNLLDDQASEDDHLSVTLGFDSVDDFSPDAIVEKVPELKQLIALRDALKALKGPLGNIPGFRKRIHEIVTDKAARKQLLAELGLDDPRTATQDA</sequence>
<dbReference type="PANTHER" id="PTHR35850">
    <property type="entry name" value="CYTOPLASMIC PROTEIN-RELATED"/>
    <property type="match status" value="1"/>
</dbReference>
<dbReference type="Pfam" id="PF05591">
    <property type="entry name" value="T6SS_VipA"/>
    <property type="match status" value="1"/>
</dbReference>
<gene>
    <name evidence="1" type="ORF">WS71_23500</name>
</gene>
<organism evidence="1 2">
    <name type="scientific">Burkholderia mayonis</name>
    <dbReference type="NCBI Taxonomy" id="1385591"/>
    <lineage>
        <taxon>Bacteria</taxon>
        <taxon>Pseudomonadati</taxon>
        <taxon>Pseudomonadota</taxon>
        <taxon>Betaproteobacteria</taxon>
        <taxon>Burkholderiales</taxon>
        <taxon>Burkholderiaceae</taxon>
        <taxon>Burkholderia</taxon>
        <taxon>pseudomallei group</taxon>
    </lineage>
</organism>
<accession>A0A1B4G2V5</accession>
<dbReference type="InterPro" id="IPR008312">
    <property type="entry name" value="T6SS_TssB1"/>
</dbReference>
<proteinExistence type="predicted"/>